<evidence type="ECO:0000256" key="1">
    <source>
        <dbReference type="SAM" id="Phobius"/>
    </source>
</evidence>
<keyword evidence="1" id="KW-0472">Membrane</keyword>
<reference evidence="2 3" key="1">
    <citation type="journal article" date="2014" name="Genome Biol. Evol.">
        <title>The genome of the myxosporean Thelohanellus kitauei shows adaptations to nutrient acquisition within its fish host.</title>
        <authorList>
            <person name="Yang Y."/>
            <person name="Xiong J."/>
            <person name="Zhou Z."/>
            <person name="Huo F."/>
            <person name="Miao W."/>
            <person name="Ran C."/>
            <person name="Liu Y."/>
            <person name="Zhang J."/>
            <person name="Feng J."/>
            <person name="Wang M."/>
            <person name="Wang M."/>
            <person name="Wang L."/>
            <person name="Yao B."/>
        </authorList>
    </citation>
    <scope>NUCLEOTIDE SEQUENCE [LARGE SCALE GENOMIC DNA]</scope>
    <source>
        <strain evidence="2">Wuqing</strain>
    </source>
</reference>
<keyword evidence="1" id="KW-0812">Transmembrane</keyword>
<feature type="transmembrane region" description="Helical" evidence="1">
    <location>
        <begin position="124"/>
        <end position="145"/>
    </location>
</feature>
<keyword evidence="1" id="KW-1133">Transmembrane helix</keyword>
<comment type="caution">
    <text evidence="2">The sequence shown here is derived from an EMBL/GenBank/DDBJ whole genome shotgun (WGS) entry which is preliminary data.</text>
</comment>
<accession>A0A0C2MWP2</accession>
<gene>
    <name evidence="2" type="ORF">RF11_08695</name>
</gene>
<name>A0A0C2MWP2_THEKT</name>
<sequence length="311" mass="36367">MFRSPLLTYNQLTSLATSLGPNNPLSVRYRQLTCESKWIIPVLGHLVQFDYDDVHIYNGTLPRLIKPNSKSLWYCVSTSITAIRKDSWPNTGVSQYFDPGYHEFVFSKYPENFSLFNKELHITFVPFVVYFVDCIISILGGLVLIHRFEEQCFKQSHLVDFLSAFLPLRLSRLELTWTWNPIFSDRIWFSTDSLLKMAFVDGWVYDPFWVQYHVQSDASGINLYFGTPDTDYGHLFLCSPAIKSWTREFDDITLEFKYLCQKKNIARIEPEELHLVKKKETEKPRRKFIESCDTKEDGRTYSKRNGAIPSA</sequence>
<dbReference type="EMBL" id="JWZT01002790">
    <property type="protein sequence ID" value="KII68565.1"/>
    <property type="molecule type" value="Genomic_DNA"/>
</dbReference>
<evidence type="ECO:0000313" key="2">
    <source>
        <dbReference type="EMBL" id="KII68565.1"/>
    </source>
</evidence>
<protein>
    <submittedName>
        <fullName evidence="2">Uncharacterized protein</fullName>
    </submittedName>
</protein>
<dbReference type="Proteomes" id="UP000031668">
    <property type="component" value="Unassembled WGS sequence"/>
</dbReference>
<evidence type="ECO:0000313" key="3">
    <source>
        <dbReference type="Proteomes" id="UP000031668"/>
    </source>
</evidence>
<dbReference type="AlphaFoldDB" id="A0A0C2MWP2"/>
<proteinExistence type="predicted"/>
<organism evidence="2 3">
    <name type="scientific">Thelohanellus kitauei</name>
    <name type="common">Myxosporean</name>
    <dbReference type="NCBI Taxonomy" id="669202"/>
    <lineage>
        <taxon>Eukaryota</taxon>
        <taxon>Metazoa</taxon>
        <taxon>Cnidaria</taxon>
        <taxon>Myxozoa</taxon>
        <taxon>Myxosporea</taxon>
        <taxon>Bivalvulida</taxon>
        <taxon>Platysporina</taxon>
        <taxon>Myxobolidae</taxon>
        <taxon>Thelohanellus</taxon>
    </lineage>
</organism>
<keyword evidence="3" id="KW-1185">Reference proteome</keyword>